<evidence type="ECO:0000256" key="1">
    <source>
        <dbReference type="SAM" id="Coils"/>
    </source>
</evidence>
<organism evidence="2 3">
    <name type="scientific">Piromyces finnis</name>
    <dbReference type="NCBI Taxonomy" id="1754191"/>
    <lineage>
        <taxon>Eukaryota</taxon>
        <taxon>Fungi</taxon>
        <taxon>Fungi incertae sedis</taxon>
        <taxon>Chytridiomycota</taxon>
        <taxon>Chytridiomycota incertae sedis</taxon>
        <taxon>Neocallimastigomycetes</taxon>
        <taxon>Neocallimastigales</taxon>
        <taxon>Neocallimastigaceae</taxon>
        <taxon>Piromyces</taxon>
    </lineage>
</organism>
<evidence type="ECO:0000313" key="2">
    <source>
        <dbReference type="EMBL" id="ORX52910.1"/>
    </source>
</evidence>
<dbReference type="GO" id="GO:0000077">
    <property type="term" value="P:DNA damage checkpoint signaling"/>
    <property type="evidence" value="ECO:0007669"/>
    <property type="project" value="InterPro"/>
</dbReference>
<reference evidence="2 3" key="1">
    <citation type="submission" date="2016-08" db="EMBL/GenBank/DDBJ databases">
        <title>Genomes of anaerobic fungi encode conserved fungal cellulosomes for biomass hydrolysis.</title>
        <authorList>
            <consortium name="DOE Joint Genome Institute"/>
            <person name="Haitjema C.H."/>
            <person name="Gilmore S.P."/>
            <person name="Henske J.K."/>
            <person name="Solomon K.V."/>
            <person name="De Groot R."/>
            <person name="Kuo A."/>
            <person name="Mondo S.J."/>
            <person name="Salamov A.A."/>
            <person name="Labutti K."/>
            <person name="Zhao Z."/>
            <person name="Chiniquy J."/>
            <person name="Barry K."/>
            <person name="Brewer H.M."/>
            <person name="Purvine S.O."/>
            <person name="Wright A.T."/>
            <person name="Boxma B."/>
            <person name="Van Alen T."/>
            <person name="Hackstein J.H."/>
            <person name="Baker S.E."/>
            <person name="Grigoriev I.V."/>
            <person name="O'Malley M.A."/>
        </authorList>
    </citation>
    <scope>NUCLEOTIDE SEQUENCE [LARGE SCALE GENOMIC DNA]</scope>
    <source>
        <strain evidence="3">finn</strain>
    </source>
</reference>
<feature type="coiled-coil region" evidence="1">
    <location>
        <begin position="146"/>
        <end position="244"/>
    </location>
</feature>
<proteinExistence type="predicted"/>
<name>A0A1Y1VCV4_9FUNG</name>
<sequence length="442" mass="51523">MNTDDNINKVIQSDLNLDSDNTSDSDEKYDNLYSDPEEAFKFVNLLSQAYNDGKKDINSKTVQDLLDSTNLNTINEDILNDNSSFNEGHYNTNEVMNYNNNNSYNYKKYTHSTDRSNNILNQYKPGPSNNIINKNGIDVLILKYSIETLKRKIQELQSSNDKLKKENKKLTNEKNFKDGEINVIRKRIKTIEQENDDLKKKFINKSKTIEEEKQQERNNYKNEIDRLQTELQFKKQEIEELGISRNHSISKIKETKRNISFPSFNDFPKQPSNNYIPNKASIYTNKSNYLMETESSYQKDVFEIPNNFDDTNIEIKDSPKKNILSKVMTMDISVQTENYDYSNQSSRKVPSKYQIPLPNSRFLFIQRLYNINIYSKLIKYISTENKKQFINTNQNVANPIINKLLSSINDIIANSNIPISNLISPLEEYIGLSLDNNNVFII</sequence>
<protein>
    <submittedName>
        <fullName evidence="2">Uncharacterized protein</fullName>
    </submittedName>
</protein>
<dbReference type="GO" id="GO:0006281">
    <property type="term" value="P:DNA repair"/>
    <property type="evidence" value="ECO:0007669"/>
    <property type="project" value="TreeGrafter"/>
</dbReference>
<dbReference type="PANTHER" id="PTHR28594:SF1">
    <property type="entry name" value="ATR-INTERACTING PROTEIN"/>
    <property type="match status" value="1"/>
</dbReference>
<keyword evidence="3" id="KW-1185">Reference proteome</keyword>
<accession>A0A1Y1VCV4</accession>
<evidence type="ECO:0000313" key="3">
    <source>
        <dbReference type="Proteomes" id="UP000193719"/>
    </source>
</evidence>
<gene>
    <name evidence="2" type="ORF">BCR36DRAFT_369169</name>
</gene>
<dbReference type="InterPro" id="IPR033349">
    <property type="entry name" value="ATRIP"/>
</dbReference>
<dbReference type="EMBL" id="MCFH01000014">
    <property type="protein sequence ID" value="ORX52910.1"/>
    <property type="molecule type" value="Genomic_DNA"/>
</dbReference>
<dbReference type="PANTHER" id="PTHR28594">
    <property type="entry name" value="ATR-INTERACTING PROTEIN"/>
    <property type="match status" value="1"/>
</dbReference>
<keyword evidence="1" id="KW-0175">Coiled coil</keyword>
<reference evidence="2 3" key="2">
    <citation type="submission" date="2016-08" db="EMBL/GenBank/DDBJ databases">
        <title>Pervasive Adenine N6-methylation of Active Genes in Fungi.</title>
        <authorList>
            <consortium name="DOE Joint Genome Institute"/>
            <person name="Mondo S.J."/>
            <person name="Dannebaum R.O."/>
            <person name="Kuo R.C."/>
            <person name="Labutti K."/>
            <person name="Haridas S."/>
            <person name="Kuo A."/>
            <person name="Salamov A."/>
            <person name="Ahrendt S.R."/>
            <person name="Lipzen A."/>
            <person name="Sullivan W."/>
            <person name="Andreopoulos W.B."/>
            <person name="Clum A."/>
            <person name="Lindquist E."/>
            <person name="Daum C."/>
            <person name="Ramamoorthy G.K."/>
            <person name="Gryganskyi A."/>
            <person name="Culley D."/>
            <person name="Magnuson J.K."/>
            <person name="James T.Y."/>
            <person name="O'Malley M.A."/>
            <person name="Stajich J.E."/>
            <person name="Spatafora J.W."/>
            <person name="Visel A."/>
            <person name="Grigoriev I.V."/>
        </authorList>
    </citation>
    <scope>NUCLEOTIDE SEQUENCE [LARGE SCALE GENOMIC DNA]</scope>
    <source>
        <strain evidence="3">finn</strain>
    </source>
</reference>
<comment type="caution">
    <text evidence="2">The sequence shown here is derived from an EMBL/GenBank/DDBJ whole genome shotgun (WGS) entry which is preliminary data.</text>
</comment>
<dbReference type="AlphaFoldDB" id="A0A1Y1VCV4"/>
<dbReference type="OrthoDB" id="10616849at2759"/>
<dbReference type="Proteomes" id="UP000193719">
    <property type="component" value="Unassembled WGS sequence"/>
</dbReference>